<accession>T0K8R5</accession>
<proteinExistence type="predicted"/>
<gene>
    <name evidence="1" type="ORF">M529_05940</name>
</gene>
<dbReference type="PATRIC" id="fig|1346791.3.peg.1132"/>
<organism evidence="1 2">
    <name type="scientific">Sphingobium ummariense RL-3</name>
    <dbReference type="NCBI Taxonomy" id="1346791"/>
    <lineage>
        <taxon>Bacteria</taxon>
        <taxon>Pseudomonadati</taxon>
        <taxon>Pseudomonadota</taxon>
        <taxon>Alphaproteobacteria</taxon>
        <taxon>Sphingomonadales</taxon>
        <taxon>Sphingomonadaceae</taxon>
        <taxon>Sphingobium</taxon>
    </lineage>
</organism>
<protein>
    <recommendedName>
        <fullName evidence="3">TonB-dependent receptor-like beta-barrel domain-containing protein</fullName>
    </recommendedName>
</protein>
<dbReference type="AlphaFoldDB" id="T0K8R5"/>
<dbReference type="EMBL" id="AUWY01000048">
    <property type="protein sequence ID" value="EQB33069.1"/>
    <property type="molecule type" value="Genomic_DNA"/>
</dbReference>
<sequence>MVAIANYTYTKSKLKVSEGDTVAVFGASSTLATDFFRDGAPLTGQSDHLVNFQLGLEDQENLSQQTLILSYASKRVTSRGLANQDQPDVYEYPGINLDFVVRQGIHVLDRQFDFKFEARNITGNKYKETQSNGTNTVTYNAYDIGTTFNFSLSTTF</sequence>
<reference evidence="1 2" key="1">
    <citation type="journal article" date="2013" name="Genome Announc.">
        <title>Draft Genome Sequence of Sphingobium ummariense Strain RL-3, a Hexachlorocyclohexane-Degrading Bacterium.</title>
        <authorList>
            <person name="Kohli P."/>
            <person name="Dua A."/>
            <person name="Sangwan N."/>
            <person name="Oldach P."/>
            <person name="Khurana J.P."/>
            <person name="Lal R."/>
        </authorList>
    </citation>
    <scope>NUCLEOTIDE SEQUENCE [LARGE SCALE GENOMIC DNA]</scope>
    <source>
        <strain evidence="1 2">RL-3</strain>
    </source>
</reference>
<evidence type="ECO:0000313" key="1">
    <source>
        <dbReference type="EMBL" id="EQB33069.1"/>
    </source>
</evidence>
<name>T0K8R5_9SPHN</name>
<keyword evidence="2" id="KW-1185">Reference proteome</keyword>
<dbReference type="PANTHER" id="PTHR40980:SF5">
    <property type="entry name" value="TONB-DEPENDENT RECEPTOR"/>
    <property type="match status" value="1"/>
</dbReference>
<dbReference type="STRING" id="1346791.M529_05940"/>
<evidence type="ECO:0008006" key="3">
    <source>
        <dbReference type="Google" id="ProtNLM"/>
    </source>
</evidence>
<dbReference type="PANTHER" id="PTHR40980">
    <property type="entry name" value="PLUG DOMAIN-CONTAINING PROTEIN"/>
    <property type="match status" value="1"/>
</dbReference>
<comment type="caution">
    <text evidence="1">The sequence shown here is derived from an EMBL/GenBank/DDBJ whole genome shotgun (WGS) entry which is preliminary data.</text>
</comment>
<dbReference type="SUPFAM" id="SSF56935">
    <property type="entry name" value="Porins"/>
    <property type="match status" value="1"/>
</dbReference>
<dbReference type="eggNOG" id="COG4771">
    <property type="taxonomic scope" value="Bacteria"/>
</dbReference>
<dbReference type="Proteomes" id="UP000015523">
    <property type="component" value="Unassembled WGS sequence"/>
</dbReference>
<evidence type="ECO:0000313" key="2">
    <source>
        <dbReference type="Proteomes" id="UP000015523"/>
    </source>
</evidence>